<dbReference type="EMBL" id="MSJM01000007">
    <property type="protein sequence ID" value="OLF47367.1"/>
    <property type="molecule type" value="Genomic_DNA"/>
</dbReference>
<reference evidence="3" key="1">
    <citation type="submission" date="2016-12" db="EMBL/GenBank/DDBJ databases">
        <authorList>
            <person name="Gulvik C.A."/>
        </authorList>
    </citation>
    <scope>NUCLEOTIDE SEQUENCE [LARGE SCALE GENOMIC DNA]</scope>
    <source>
        <strain evidence="3">NED12-00049-6B</strain>
    </source>
</reference>
<dbReference type="Proteomes" id="UP000186890">
    <property type="component" value="Unassembled WGS sequence"/>
</dbReference>
<protein>
    <recommendedName>
        <fullName evidence="4">ABC transporter permease</fullName>
    </recommendedName>
</protein>
<evidence type="ECO:0000313" key="2">
    <source>
        <dbReference type="EMBL" id="OLF47367.1"/>
    </source>
</evidence>
<dbReference type="PANTHER" id="PTHR36832:SF1">
    <property type="entry name" value="SLR1174 PROTEIN"/>
    <property type="match status" value="1"/>
</dbReference>
<proteinExistence type="predicted"/>
<evidence type="ECO:0000313" key="3">
    <source>
        <dbReference type="Proteomes" id="UP000186890"/>
    </source>
</evidence>
<feature type="transmembrane region" description="Helical" evidence="1">
    <location>
        <begin position="228"/>
        <end position="247"/>
    </location>
</feature>
<gene>
    <name evidence="2" type="ORF">BU202_08585</name>
</gene>
<dbReference type="InterPro" id="IPR010390">
    <property type="entry name" value="ABC-2_transporter-like"/>
</dbReference>
<name>A0A1Q8E6F1_9STRE</name>
<dbReference type="RefSeq" id="WP_075105366.1">
    <property type="nucleotide sequence ID" value="NZ_MSJM01000007.1"/>
</dbReference>
<keyword evidence="1" id="KW-0472">Membrane</keyword>
<dbReference type="PANTHER" id="PTHR36832">
    <property type="entry name" value="SLR1174 PROTEIN-RELATED"/>
    <property type="match status" value="1"/>
</dbReference>
<sequence length="259" mass="29081">MTKYLHVTRQMLLLQLQYKSFFVATLVSMLVKTLVSLFVWKTIFASQSEVNGYSLATFTTYIIFANLLNNLNSFGIGRDLASSIVKGNITGELLLPYSPITALFFQDFGMKIIEGAKFILVLAVLPLINPNLYLPNAQTWALFLLTSLLGMFMVQLMDLGFGLLSFYTVNTWGLFILREGIFNLSAGVLLPLSFYPAPIAKVLSFLPYSFAVNFPINILLGKEVDTSLFWVQLVWVPVLAGLMYLLWQEAKKRLVIFGG</sequence>
<evidence type="ECO:0000256" key="1">
    <source>
        <dbReference type="SAM" id="Phobius"/>
    </source>
</evidence>
<feature type="transmembrane region" description="Helical" evidence="1">
    <location>
        <begin position="181"/>
        <end position="208"/>
    </location>
</feature>
<evidence type="ECO:0008006" key="4">
    <source>
        <dbReference type="Google" id="ProtNLM"/>
    </source>
</evidence>
<keyword evidence="1" id="KW-1133">Transmembrane helix</keyword>
<keyword evidence="1" id="KW-0812">Transmembrane</keyword>
<dbReference type="AlphaFoldDB" id="A0A1Q8E6F1"/>
<feature type="transmembrane region" description="Helical" evidence="1">
    <location>
        <begin position="52"/>
        <end position="68"/>
    </location>
</feature>
<accession>A0A1Q8E6F1</accession>
<keyword evidence="3" id="KW-1185">Reference proteome</keyword>
<feature type="transmembrane region" description="Helical" evidence="1">
    <location>
        <begin position="115"/>
        <end position="134"/>
    </location>
</feature>
<feature type="transmembrane region" description="Helical" evidence="1">
    <location>
        <begin position="21"/>
        <end position="40"/>
    </location>
</feature>
<organism evidence="2 3">
    <name type="scientific">Streptococcus cuniculi</name>
    <dbReference type="NCBI Taxonomy" id="1432788"/>
    <lineage>
        <taxon>Bacteria</taxon>
        <taxon>Bacillati</taxon>
        <taxon>Bacillota</taxon>
        <taxon>Bacilli</taxon>
        <taxon>Lactobacillales</taxon>
        <taxon>Streptococcaceae</taxon>
        <taxon>Streptococcus</taxon>
    </lineage>
</organism>
<dbReference type="OrthoDB" id="8582979at2"/>
<comment type="caution">
    <text evidence="2">The sequence shown here is derived from an EMBL/GenBank/DDBJ whole genome shotgun (WGS) entry which is preliminary data.</text>
</comment>
<feature type="transmembrane region" description="Helical" evidence="1">
    <location>
        <begin position="140"/>
        <end position="169"/>
    </location>
</feature>
<dbReference type="Pfam" id="PF06182">
    <property type="entry name" value="ABC2_membrane_6"/>
    <property type="match status" value="1"/>
</dbReference>